<feature type="transmembrane region" description="Helical" evidence="1">
    <location>
        <begin position="50"/>
        <end position="67"/>
    </location>
</feature>
<feature type="transmembrane region" description="Helical" evidence="1">
    <location>
        <begin position="164"/>
        <end position="191"/>
    </location>
</feature>
<comment type="caution">
    <text evidence="2">The sequence shown here is derived from an EMBL/GenBank/DDBJ whole genome shotgun (WGS) entry which is preliminary data.</text>
</comment>
<name>A0A2A2EG39_9BIFI</name>
<dbReference type="Proteomes" id="UP000218399">
    <property type="component" value="Unassembled WGS sequence"/>
</dbReference>
<dbReference type="AlphaFoldDB" id="A0A2A2EG39"/>
<protein>
    <submittedName>
        <fullName evidence="2">Permeases of the major facilitator superfamily</fullName>
    </submittedName>
</protein>
<keyword evidence="1" id="KW-0472">Membrane</keyword>
<accession>A0A2A2EG39</accession>
<evidence type="ECO:0000313" key="3">
    <source>
        <dbReference type="Proteomes" id="UP000218399"/>
    </source>
</evidence>
<dbReference type="EMBL" id="MVOH01000008">
    <property type="protein sequence ID" value="PAU67957.1"/>
    <property type="molecule type" value="Genomic_DNA"/>
</dbReference>
<dbReference type="Pfam" id="PF09605">
    <property type="entry name" value="Trep_Strep"/>
    <property type="match status" value="1"/>
</dbReference>
<dbReference type="RefSeq" id="WP_095614926.1">
    <property type="nucleotide sequence ID" value="NZ_MVOH01000008.1"/>
</dbReference>
<dbReference type="NCBIfam" id="TIGR02185">
    <property type="entry name" value="Trep_Strep"/>
    <property type="match status" value="1"/>
</dbReference>
<keyword evidence="1" id="KW-1133">Transmembrane helix</keyword>
<evidence type="ECO:0000313" key="2">
    <source>
        <dbReference type="EMBL" id="PAU67957.1"/>
    </source>
</evidence>
<keyword evidence="3" id="KW-1185">Reference proteome</keyword>
<feature type="transmembrane region" description="Helical" evidence="1">
    <location>
        <begin position="79"/>
        <end position="104"/>
    </location>
</feature>
<sequence length="207" mass="21786">MTQQMTTATRSNRFAVADLITTGVFTAIYFVIVAVAALFCNVVLTVAGNIFLPAIAALLAGPVYMLLAARVRTFGPITVMGVVLGLFLVCSGHFALSLVTSAVFPCLADLIAKAGAYRNTAAMLASYVVFSFGCLGPILPLWMMKDAYVASLERKGKDAAYIDLVFSHVNGAMFGVTIAAVVVCALIGGAFGLRMMTRHFEKAGVLG</sequence>
<feature type="transmembrane region" description="Helical" evidence="1">
    <location>
        <begin position="20"/>
        <end position="44"/>
    </location>
</feature>
<dbReference type="InterPro" id="IPR011733">
    <property type="entry name" value="CHP02185_IM"/>
</dbReference>
<dbReference type="OrthoDB" id="9781459at2"/>
<organism evidence="2 3">
    <name type="scientific">Bifidobacterium criceti</name>
    <dbReference type="NCBI Taxonomy" id="1960969"/>
    <lineage>
        <taxon>Bacteria</taxon>
        <taxon>Bacillati</taxon>
        <taxon>Actinomycetota</taxon>
        <taxon>Actinomycetes</taxon>
        <taxon>Bifidobacteriales</taxon>
        <taxon>Bifidobacteriaceae</taxon>
        <taxon>Bifidobacterium</taxon>
    </lineage>
</organism>
<proteinExistence type="predicted"/>
<gene>
    <name evidence="2" type="ORF">B1526_0932</name>
</gene>
<keyword evidence="1" id="KW-0812">Transmembrane</keyword>
<reference evidence="2 3" key="1">
    <citation type="journal article" date="2017" name="ISME J.">
        <title>Unveiling bifidobacterial biogeography across the mammalian branch of the tree of life.</title>
        <authorList>
            <person name="Milani C."/>
            <person name="Mangifesta M."/>
            <person name="Mancabelli L."/>
            <person name="Lugli G.A."/>
            <person name="James K."/>
            <person name="Duranti S."/>
            <person name="Turroni F."/>
            <person name="Ferrario C."/>
            <person name="Ossiprandi M.C."/>
            <person name="van Sinderen D."/>
            <person name="Ventura M."/>
        </authorList>
    </citation>
    <scope>NUCLEOTIDE SEQUENCE [LARGE SCALE GENOMIC DNA]</scope>
    <source>
        <strain evidence="3">Ham19E</strain>
    </source>
</reference>
<feature type="transmembrane region" description="Helical" evidence="1">
    <location>
        <begin position="124"/>
        <end position="143"/>
    </location>
</feature>
<evidence type="ECO:0000256" key="1">
    <source>
        <dbReference type="SAM" id="Phobius"/>
    </source>
</evidence>